<organism evidence="1 2">
    <name type="scientific">Gracilibacillus marinus</name>
    <dbReference type="NCBI Taxonomy" id="630535"/>
    <lineage>
        <taxon>Bacteria</taxon>
        <taxon>Bacillati</taxon>
        <taxon>Bacillota</taxon>
        <taxon>Bacilli</taxon>
        <taxon>Bacillales</taxon>
        <taxon>Bacillaceae</taxon>
        <taxon>Gracilibacillus</taxon>
    </lineage>
</organism>
<dbReference type="RefSeq" id="WP_390199235.1">
    <property type="nucleotide sequence ID" value="NZ_JBHSDV010000003.1"/>
</dbReference>
<dbReference type="EMBL" id="JBHSDV010000003">
    <property type="protein sequence ID" value="MFC4388304.1"/>
    <property type="molecule type" value="Genomic_DNA"/>
</dbReference>
<name>A0ABV8VV09_9BACI</name>
<accession>A0ABV8VV09</accession>
<reference evidence="2" key="1">
    <citation type="journal article" date="2019" name="Int. J. Syst. Evol. Microbiol.">
        <title>The Global Catalogue of Microorganisms (GCM) 10K type strain sequencing project: providing services to taxonomists for standard genome sequencing and annotation.</title>
        <authorList>
            <consortium name="The Broad Institute Genomics Platform"/>
            <consortium name="The Broad Institute Genome Sequencing Center for Infectious Disease"/>
            <person name="Wu L."/>
            <person name="Ma J."/>
        </authorList>
    </citation>
    <scope>NUCLEOTIDE SEQUENCE [LARGE SCALE GENOMIC DNA]</scope>
    <source>
        <strain evidence="2">KACC 14058</strain>
    </source>
</reference>
<keyword evidence="2" id="KW-1185">Reference proteome</keyword>
<evidence type="ECO:0000313" key="2">
    <source>
        <dbReference type="Proteomes" id="UP001595880"/>
    </source>
</evidence>
<sequence>MILSQSLNGGQELLCIETNKVYDWILNEASFDLSLSGLALPINPNNGAQLECEDIDLNTVTCAISPADINPIEIVGREDQVFEVNGDMVTLQIVSIRKNFDVTLFVNLNQNLGGNRVEVDTVTFTRCEQVILCAPEGTEVTVTYEDVGCFVCNTACDTLSTTEVDELDATVTVRICQSIQSTHPVTIEVNAEFCQPRDTIDFPPCPAPTMPLQCPVVFPTNSLPITDQEEVMEEELLEESIDEVLDKGEELSQETHIDNE</sequence>
<protein>
    <recommendedName>
        <fullName evidence="3">DUF3794 domain-containing protein</fullName>
    </recommendedName>
</protein>
<proteinExistence type="predicted"/>
<gene>
    <name evidence="1" type="ORF">ACFOZ1_10875</name>
</gene>
<evidence type="ECO:0008006" key="3">
    <source>
        <dbReference type="Google" id="ProtNLM"/>
    </source>
</evidence>
<evidence type="ECO:0000313" key="1">
    <source>
        <dbReference type="EMBL" id="MFC4388304.1"/>
    </source>
</evidence>
<dbReference type="Proteomes" id="UP001595880">
    <property type="component" value="Unassembled WGS sequence"/>
</dbReference>
<comment type="caution">
    <text evidence="1">The sequence shown here is derived from an EMBL/GenBank/DDBJ whole genome shotgun (WGS) entry which is preliminary data.</text>
</comment>